<dbReference type="GO" id="GO:0005975">
    <property type="term" value="P:carbohydrate metabolic process"/>
    <property type="evidence" value="ECO:0007669"/>
    <property type="project" value="InterPro"/>
</dbReference>
<dbReference type="Pfam" id="PF02056">
    <property type="entry name" value="Glyco_hydro_4"/>
    <property type="match status" value="1"/>
</dbReference>
<dbReference type="Gene3D" id="3.90.1820.10">
    <property type="entry name" value="AglA-like glucosidase"/>
    <property type="match status" value="1"/>
</dbReference>
<gene>
    <name evidence="11" type="ORF">TBCH5v1_1156</name>
</gene>
<dbReference type="AlphaFoldDB" id="A0A0S1XBD3"/>
<dbReference type="RefSeq" id="WP_056933820.1">
    <property type="nucleotide sequence ID" value="NZ_CP013050.1"/>
</dbReference>
<comment type="similarity">
    <text evidence="3">Belongs to the glycosyl hydrolase 4 family.</text>
</comment>
<dbReference type="GO" id="GO:0016616">
    <property type="term" value="F:oxidoreductase activity, acting on the CH-OH group of donors, NAD or NADP as acceptor"/>
    <property type="evidence" value="ECO:0007669"/>
    <property type="project" value="InterPro"/>
</dbReference>
<dbReference type="InterPro" id="IPR022616">
    <property type="entry name" value="Glyco_hydro_4_C"/>
</dbReference>
<keyword evidence="8" id="KW-0119">Carbohydrate metabolism</keyword>
<dbReference type="PRINTS" id="PR00732">
    <property type="entry name" value="GLHYDRLASE4"/>
</dbReference>
<dbReference type="GO" id="GO:0004557">
    <property type="term" value="F:alpha-galactosidase activity"/>
    <property type="evidence" value="ECO:0007669"/>
    <property type="project" value="UniProtKB-EC"/>
</dbReference>
<evidence type="ECO:0000256" key="1">
    <source>
        <dbReference type="ARBA" id="ARBA00001911"/>
    </source>
</evidence>
<dbReference type="Proteomes" id="UP000066042">
    <property type="component" value="Chromosome"/>
</dbReference>
<dbReference type="InterPro" id="IPR053715">
    <property type="entry name" value="GH4_Enzyme_sf"/>
</dbReference>
<evidence type="ECO:0000256" key="2">
    <source>
        <dbReference type="ARBA" id="ARBA00001936"/>
    </source>
</evidence>
<dbReference type="SUPFAM" id="SSF51735">
    <property type="entry name" value="NAD(P)-binding Rossmann-fold domains"/>
    <property type="match status" value="1"/>
</dbReference>
<evidence type="ECO:0000256" key="8">
    <source>
        <dbReference type="ARBA" id="ARBA00023277"/>
    </source>
</evidence>
<keyword evidence="5 11" id="KW-0378">Hydrolase</keyword>
<organism evidence="11 12">
    <name type="scientific">Thermococcus barophilus</name>
    <dbReference type="NCBI Taxonomy" id="55802"/>
    <lineage>
        <taxon>Archaea</taxon>
        <taxon>Methanobacteriati</taxon>
        <taxon>Methanobacteriota</taxon>
        <taxon>Thermococci</taxon>
        <taxon>Thermococcales</taxon>
        <taxon>Thermococcaceae</taxon>
        <taxon>Thermococcus</taxon>
    </lineage>
</organism>
<evidence type="ECO:0000256" key="5">
    <source>
        <dbReference type="ARBA" id="ARBA00022801"/>
    </source>
</evidence>
<dbReference type="STRING" id="55802.TBCH5v1_1156"/>
<evidence type="ECO:0000256" key="3">
    <source>
        <dbReference type="ARBA" id="ARBA00010141"/>
    </source>
</evidence>
<dbReference type="GO" id="GO:0046872">
    <property type="term" value="F:metal ion binding"/>
    <property type="evidence" value="ECO:0007669"/>
    <property type="project" value="UniProtKB-KW"/>
</dbReference>
<proteinExistence type="inferred from homology"/>
<evidence type="ECO:0000256" key="4">
    <source>
        <dbReference type="ARBA" id="ARBA00022723"/>
    </source>
</evidence>
<name>A0A0S1XBD3_THEBA</name>
<dbReference type="EMBL" id="CP013050">
    <property type="protein sequence ID" value="ALM75090.1"/>
    <property type="molecule type" value="Genomic_DNA"/>
</dbReference>
<evidence type="ECO:0000256" key="7">
    <source>
        <dbReference type="ARBA" id="ARBA00023211"/>
    </source>
</evidence>
<evidence type="ECO:0000256" key="6">
    <source>
        <dbReference type="ARBA" id="ARBA00023027"/>
    </source>
</evidence>
<dbReference type="GeneID" id="26136416"/>
<evidence type="ECO:0000256" key="9">
    <source>
        <dbReference type="ARBA" id="ARBA00023295"/>
    </source>
</evidence>
<keyword evidence="7" id="KW-0464">Manganese</keyword>
<keyword evidence="4" id="KW-0479">Metal-binding</keyword>
<evidence type="ECO:0000259" key="10">
    <source>
        <dbReference type="Pfam" id="PF11975"/>
    </source>
</evidence>
<protein>
    <submittedName>
        <fullName evidence="11">Alpha-galactosidase/6-phospho-beta-glucosidase</fullName>
        <ecNumber evidence="11">3.2.1.22</ecNumber>
    </submittedName>
</protein>
<dbReference type="PATRIC" id="fig|55802.8.peg.1141"/>
<sequence length="435" mass="49400">MRIAFIGAGSIFTPLALYTIANSEILSKAEIYLVDIDKERLEFIEAVGRKIGKVFKKELKIWTFQDIRELEDFGIDYAVISVEKERYKRWRLDFEVPHKYGIKQVLGENGGIGGLSHTLRVVPIVLDVAKKIEDINSDARVFIYSNPEPRVTYAVLNYTKLRNAYGLCTGYLERKETLAPLLRVKENQITFIAAGLNHFTWITELYIDGEESYEKLDSALERNPKFEPLSLLLYRAFGLFPSPSGNHIGEYLSFAWDLIPEEKKGLKWIERTKKEGEEVRKLLQLFLKGFVPKFAFNKFIKFPDIAMNIVEGLEGNKKLQEAINVPNKGYIDLSYGTVVEVPAEVSPKGIKPLKVKLTREVIPMLRTQAEIQKLSAEAAAEGNIEKVVQAVLLDPVVNNAESGLKAIAELIEINLDMLPQFSKEDAEEIRKMIKS</sequence>
<comment type="cofactor">
    <cofactor evidence="1">
        <name>NAD(+)</name>
        <dbReference type="ChEBI" id="CHEBI:57540"/>
    </cofactor>
</comment>
<dbReference type="PANTHER" id="PTHR32092">
    <property type="entry name" value="6-PHOSPHO-BETA-GLUCOSIDASE-RELATED"/>
    <property type="match status" value="1"/>
</dbReference>
<dbReference type="InterPro" id="IPR036291">
    <property type="entry name" value="NAD(P)-bd_dom_sf"/>
</dbReference>
<dbReference type="PANTHER" id="PTHR32092:SF6">
    <property type="entry name" value="ALPHA-GALACTOSIDASE"/>
    <property type="match status" value="1"/>
</dbReference>
<evidence type="ECO:0000313" key="11">
    <source>
        <dbReference type="EMBL" id="ALM75090.1"/>
    </source>
</evidence>
<keyword evidence="6" id="KW-0520">NAD</keyword>
<evidence type="ECO:0000313" key="12">
    <source>
        <dbReference type="Proteomes" id="UP000066042"/>
    </source>
</evidence>
<dbReference type="InterPro" id="IPR001088">
    <property type="entry name" value="Glyco_hydro_4"/>
</dbReference>
<accession>A0A0S1XBD3</accession>
<comment type="cofactor">
    <cofactor evidence="2">
        <name>Mn(2+)</name>
        <dbReference type="ChEBI" id="CHEBI:29035"/>
    </cofactor>
</comment>
<dbReference type="EC" id="3.2.1.22" evidence="11"/>
<keyword evidence="9 11" id="KW-0326">Glycosidase</keyword>
<feature type="domain" description="Glycosyl hydrolase family 4 C-terminal" evidence="10">
    <location>
        <begin position="194"/>
        <end position="397"/>
    </location>
</feature>
<reference evidence="11 12" key="1">
    <citation type="journal article" date="2016" name="Genome Announc.">
        <title>Complete genome sequence of the hyperthermophilic and piezophilic archaeon Thermococcus barophilus Ch5, capable of growth at the expense of hydrogenogenesis from carbon monoxide and formate.</title>
        <authorList>
            <person name="Oger P."/>
            <person name="Sokolova T.G."/>
            <person name="Kozhevnikova D.A."/>
            <person name="Taranov E.A."/>
            <person name="Vannier P."/>
            <person name="Lee H.S."/>
            <person name="Kwon K.K."/>
            <person name="Kang S.G."/>
            <person name="Lee J.H."/>
            <person name="Bonch-Osmolovskaya E.A."/>
            <person name="Lebedinsky A.V."/>
        </authorList>
    </citation>
    <scope>NUCLEOTIDE SEQUENCE [LARGE SCALE GENOMIC DNA]</scope>
    <source>
        <strain evidence="12">Ch5</strain>
    </source>
</reference>
<dbReference type="Pfam" id="PF11975">
    <property type="entry name" value="Glyco_hydro_4C"/>
    <property type="match status" value="1"/>
</dbReference>
<dbReference type="SUPFAM" id="SSF56327">
    <property type="entry name" value="LDH C-terminal domain-like"/>
    <property type="match status" value="1"/>
</dbReference>
<dbReference type="InterPro" id="IPR015955">
    <property type="entry name" value="Lactate_DH/Glyco_Ohase_4_C"/>
</dbReference>